<comment type="subunit">
    <text evidence="5">Component of the RIX1 complex.</text>
</comment>
<evidence type="ECO:0000256" key="5">
    <source>
        <dbReference type="RuleBase" id="RU368021"/>
    </source>
</evidence>
<comment type="subcellular location">
    <subcellularLocation>
        <location evidence="2 5">Nucleus</location>
    </subcellularLocation>
</comment>
<dbReference type="GO" id="GO:0005634">
    <property type="term" value="C:nucleus"/>
    <property type="evidence" value="ECO:0007669"/>
    <property type="project" value="UniProtKB-SubCell"/>
</dbReference>
<protein>
    <recommendedName>
        <fullName evidence="5">Pre-rRNA-processing protein</fullName>
    </recommendedName>
</protein>
<gene>
    <name evidence="7" type="ORF">EHS24_001043</name>
</gene>
<accession>A0A427YBN7</accession>
<dbReference type="STRING" id="105984.A0A427YBN7"/>
<evidence type="ECO:0000259" key="6">
    <source>
        <dbReference type="Pfam" id="PF12333"/>
    </source>
</evidence>
<keyword evidence="8" id="KW-1185">Reference proteome</keyword>
<comment type="similarity">
    <text evidence="3 5">Belongs to the IPI1/TEX10 family.</text>
</comment>
<keyword evidence="5" id="KW-0690">Ribosome biogenesis</keyword>
<keyword evidence="4 5" id="KW-0539">Nucleus</keyword>
<dbReference type="Proteomes" id="UP000279236">
    <property type="component" value="Unassembled WGS sequence"/>
</dbReference>
<dbReference type="RefSeq" id="XP_028480706.1">
    <property type="nucleotide sequence ID" value="XM_028616849.1"/>
</dbReference>
<keyword evidence="5" id="KW-0698">rRNA processing</keyword>
<dbReference type="GO" id="GO:0120330">
    <property type="term" value="C:rixosome complex"/>
    <property type="evidence" value="ECO:0007669"/>
    <property type="project" value="UniProtKB-UniRule"/>
</dbReference>
<comment type="caution">
    <text evidence="7">The sequence shown here is derived from an EMBL/GenBank/DDBJ whole genome shotgun (WGS) entry which is preliminary data.</text>
</comment>
<dbReference type="PANTHER" id="PTHR16056:SF2">
    <property type="entry name" value="TESTIS-EXPRESSED PROTEIN 10"/>
    <property type="match status" value="1"/>
</dbReference>
<evidence type="ECO:0000313" key="7">
    <source>
        <dbReference type="EMBL" id="RSH88498.1"/>
    </source>
</evidence>
<dbReference type="InterPro" id="IPR016024">
    <property type="entry name" value="ARM-type_fold"/>
</dbReference>
<comment type="function">
    <text evidence="1 5">Component of the RIX1 complex required for processing of ITS2 sequences from 35S pre-rRNA.</text>
</comment>
<evidence type="ECO:0000256" key="2">
    <source>
        <dbReference type="ARBA" id="ARBA00004123"/>
    </source>
</evidence>
<name>A0A427YBN7_9TREE</name>
<dbReference type="InterPro" id="IPR024679">
    <property type="entry name" value="Ipi1_N"/>
</dbReference>
<sequence length="724" mass="77654">MPKATKKKNEKAADFKKAKLKLGKGKKAADNATDTSFKARSIALPSQKQLDRAINKAPDAEAGPSASAIPTTASGLTIDDVLIQLRHVNAGVRKDSLNHLKEIIIDGVNKGVKLGERHGEVAKVVRACGGMINDEDGYVRRALHEFLAWYLPRLPKQALSPYLGLLQLQISSALSHIFPAIRIDACKLVELLLETHPADVVGNWPASDPSSSTSSPVSAIPTSGSTIFDGLRLSAGLGEEKGASTQAGFRLTPATKLVILRTIKTFVVKALESTAQPGISPKRAAKAKLGEWTLTELNALPSDQWSLQTSSVWGVECEFDGGEKIRSVDLAVGNGAVEELTKTYLALHSLLLSTFMESAPSAFPPSSASTSATIDEVSLNLCSACTELVWVFARTFFESSDFGSLPAAAELKSSFSDYVRRMSGWFPFNKGSLAATDASAIMFELSLHYAKLAAVLAPKAPAITLARRKDGWRYRVRAIEAAWAGLKTGSGGKAASNDAAFRFAAEWIEECLEPSPDALAPPLSASSYAELLPVIWTLFLRPGASIGQAFLDAVLRQASSSNKRRASDAFLVSLVNAHEDRFSTLAFFIPASSPTRELINTWLSSAPRTLWELGARDPETSETLLRFLLDIGTRGPTGFDAPYSLIAPGVFAAIAAKMGPFFHLAHPTKGAVEGPWAKVPTSTQRLALDVARVWTQFDESGRLAGAVTRAVQGTWAEAHWSSRA</sequence>
<dbReference type="GO" id="GO:0006364">
    <property type="term" value="P:rRNA processing"/>
    <property type="evidence" value="ECO:0007669"/>
    <property type="project" value="UniProtKB-UniRule"/>
</dbReference>
<evidence type="ECO:0000313" key="8">
    <source>
        <dbReference type="Proteomes" id="UP000279236"/>
    </source>
</evidence>
<dbReference type="Pfam" id="PF12333">
    <property type="entry name" value="Ipi1_N"/>
    <property type="match status" value="1"/>
</dbReference>
<evidence type="ECO:0000256" key="1">
    <source>
        <dbReference type="ARBA" id="ARBA00002355"/>
    </source>
</evidence>
<dbReference type="EMBL" id="RSCE01000001">
    <property type="protein sequence ID" value="RSH88498.1"/>
    <property type="molecule type" value="Genomic_DNA"/>
</dbReference>
<proteinExistence type="inferred from homology"/>
<reference evidence="7 8" key="1">
    <citation type="submission" date="2018-11" db="EMBL/GenBank/DDBJ databases">
        <title>Genome sequence of Apiotrichum porosum DSM 27194.</title>
        <authorList>
            <person name="Aliyu H."/>
            <person name="Gorte O."/>
            <person name="Ochsenreither K."/>
        </authorList>
    </citation>
    <scope>NUCLEOTIDE SEQUENCE [LARGE SCALE GENOMIC DNA]</scope>
    <source>
        <strain evidence="7 8">DSM 27194</strain>
    </source>
</reference>
<dbReference type="PANTHER" id="PTHR16056">
    <property type="entry name" value="REGULATOR OF MICROTUBULE DYNAMICS PROTEIN"/>
    <property type="match status" value="1"/>
</dbReference>
<organism evidence="7 8">
    <name type="scientific">Apiotrichum porosum</name>
    <dbReference type="NCBI Taxonomy" id="105984"/>
    <lineage>
        <taxon>Eukaryota</taxon>
        <taxon>Fungi</taxon>
        <taxon>Dikarya</taxon>
        <taxon>Basidiomycota</taxon>
        <taxon>Agaricomycotina</taxon>
        <taxon>Tremellomycetes</taxon>
        <taxon>Trichosporonales</taxon>
        <taxon>Trichosporonaceae</taxon>
        <taxon>Apiotrichum</taxon>
    </lineage>
</organism>
<dbReference type="GeneID" id="39585586"/>
<evidence type="ECO:0000256" key="4">
    <source>
        <dbReference type="ARBA" id="ARBA00023242"/>
    </source>
</evidence>
<evidence type="ECO:0000256" key="3">
    <source>
        <dbReference type="ARBA" id="ARBA00006427"/>
    </source>
</evidence>
<feature type="domain" description="Pre-rRNA-processing protein Ipi1 N-terminal" evidence="6">
    <location>
        <begin position="158"/>
        <end position="201"/>
    </location>
</feature>
<dbReference type="AlphaFoldDB" id="A0A427YBN7"/>
<dbReference type="OrthoDB" id="361362at2759"/>
<dbReference type="SUPFAM" id="SSF48371">
    <property type="entry name" value="ARM repeat"/>
    <property type="match status" value="1"/>
</dbReference>